<reference evidence="2 3" key="1">
    <citation type="submission" date="2020-08" db="EMBL/GenBank/DDBJ databases">
        <title>Sequencing the genomes of 1000 actinobacteria strains.</title>
        <authorList>
            <person name="Klenk H.-P."/>
        </authorList>
    </citation>
    <scope>NUCLEOTIDE SEQUENCE [LARGE SCALE GENOMIC DNA]</scope>
    <source>
        <strain evidence="2 3">DSM 27099</strain>
    </source>
</reference>
<feature type="transmembrane region" description="Helical" evidence="1">
    <location>
        <begin position="147"/>
        <end position="168"/>
    </location>
</feature>
<dbReference type="AlphaFoldDB" id="A0A7W4YLK5"/>
<proteinExistence type="predicted"/>
<protein>
    <submittedName>
        <fullName evidence="2">O-antigen ligase</fullName>
    </submittedName>
</protein>
<evidence type="ECO:0000313" key="2">
    <source>
        <dbReference type="EMBL" id="MBB2975535.1"/>
    </source>
</evidence>
<feature type="transmembrane region" description="Helical" evidence="1">
    <location>
        <begin position="90"/>
        <end position="110"/>
    </location>
</feature>
<keyword evidence="1" id="KW-0812">Transmembrane</keyword>
<evidence type="ECO:0000256" key="1">
    <source>
        <dbReference type="SAM" id="Phobius"/>
    </source>
</evidence>
<accession>A0A7W4YLK5</accession>
<feature type="transmembrane region" description="Helical" evidence="1">
    <location>
        <begin position="343"/>
        <end position="371"/>
    </location>
</feature>
<feature type="transmembrane region" description="Helical" evidence="1">
    <location>
        <begin position="122"/>
        <end position="140"/>
    </location>
</feature>
<gene>
    <name evidence="2" type="ORF">FHX49_001101</name>
</gene>
<name>A0A7W4YLK5_9MICO</name>
<feature type="transmembrane region" description="Helical" evidence="1">
    <location>
        <begin position="258"/>
        <end position="277"/>
    </location>
</feature>
<feature type="transmembrane region" description="Helical" evidence="1">
    <location>
        <begin position="213"/>
        <end position="229"/>
    </location>
</feature>
<dbReference type="EMBL" id="JACHWQ010000002">
    <property type="protein sequence ID" value="MBB2975535.1"/>
    <property type="molecule type" value="Genomic_DNA"/>
</dbReference>
<feature type="transmembrane region" description="Helical" evidence="1">
    <location>
        <begin position="188"/>
        <end position="206"/>
    </location>
</feature>
<keyword evidence="1" id="KW-1133">Transmembrane helix</keyword>
<evidence type="ECO:0000313" key="3">
    <source>
        <dbReference type="Proteomes" id="UP000529310"/>
    </source>
</evidence>
<organism evidence="2 3">
    <name type="scientific">Microbacterium endophyticum</name>
    <dbReference type="NCBI Taxonomy" id="1526412"/>
    <lineage>
        <taxon>Bacteria</taxon>
        <taxon>Bacillati</taxon>
        <taxon>Actinomycetota</taxon>
        <taxon>Actinomycetes</taxon>
        <taxon>Micrococcales</taxon>
        <taxon>Microbacteriaceae</taxon>
        <taxon>Microbacterium</taxon>
    </lineage>
</organism>
<keyword evidence="1" id="KW-0472">Membrane</keyword>
<keyword evidence="2" id="KW-0436">Ligase</keyword>
<comment type="caution">
    <text evidence="2">The sequence shown here is derived from an EMBL/GenBank/DDBJ whole genome shotgun (WGS) entry which is preliminary data.</text>
</comment>
<feature type="transmembrane region" description="Helical" evidence="1">
    <location>
        <begin position="6"/>
        <end position="27"/>
    </location>
</feature>
<dbReference type="RefSeq" id="WP_165139550.1">
    <property type="nucleotide sequence ID" value="NZ_CP049255.1"/>
</dbReference>
<feature type="transmembrane region" description="Helical" evidence="1">
    <location>
        <begin position="54"/>
        <end position="78"/>
    </location>
</feature>
<keyword evidence="3" id="KW-1185">Reference proteome</keyword>
<feature type="transmembrane region" description="Helical" evidence="1">
    <location>
        <begin position="235"/>
        <end position="251"/>
    </location>
</feature>
<dbReference type="Proteomes" id="UP000529310">
    <property type="component" value="Unassembled WGS sequence"/>
</dbReference>
<dbReference type="GO" id="GO:0016874">
    <property type="term" value="F:ligase activity"/>
    <property type="evidence" value="ECO:0007669"/>
    <property type="project" value="UniProtKB-KW"/>
</dbReference>
<sequence length="447" mass="48903">MIFIDFIWYGMQALAALLIATGVLYVLKRWPISGAYVTGAIVLISWEVPNPAPLFTVAGMSIYFLDLFSFALIGLSASKLLSKHRPRASFAWYFLVLVLLVSFIRGLLLFDTGEVVNEYRAFLYPASILIWSFCQDWRTLAEQMYRFALRLGWGLVVVAAYHVAKYGLGTAEDFIVTAGGDVGQTLRPLASGQALTLVLCLLLVVHRPSTRRLGRLATVGAFTLTVLLVQQRTVWVAAILGLLLCVALSTARVKLRLLIGAIGAGFVGLLLVASGVLDTALGVLQRSSTDTGTYDARVVSWLALANQAIERGPIDVLFGQPFGSGYGRYEGAGRWVEFAPHNWYLTVFLRAGLLGLALLLGFCAIALIVAINRRAQIGITPAAIIVIVMVYGWSYSWPWYVCLFLGWALAQRSAESDLSSTAVDRKLMRAHANTANVCAHYRLNSGR</sequence>
<feature type="transmembrane region" description="Helical" evidence="1">
    <location>
        <begin position="383"/>
        <end position="410"/>
    </location>
</feature>
<feature type="transmembrane region" description="Helical" evidence="1">
    <location>
        <begin position="32"/>
        <end position="48"/>
    </location>
</feature>